<dbReference type="Proteomes" id="UP000399805">
    <property type="component" value="Unassembled WGS sequence"/>
</dbReference>
<name>A0A6I8LMB8_9PSEU</name>
<reference evidence="2 3" key="1">
    <citation type="submission" date="2019-09" db="EMBL/GenBank/DDBJ databases">
        <authorList>
            <person name="Leyn A S."/>
        </authorList>
    </citation>
    <scope>NUCLEOTIDE SEQUENCE [LARGE SCALE GENOMIC DNA]</scope>
    <source>
        <strain evidence="2">AA231_1</strain>
    </source>
</reference>
<organism evidence="2 3">
    <name type="scientific">Amycolatopsis camponoti</name>
    <dbReference type="NCBI Taxonomy" id="2606593"/>
    <lineage>
        <taxon>Bacteria</taxon>
        <taxon>Bacillati</taxon>
        <taxon>Actinomycetota</taxon>
        <taxon>Actinomycetes</taxon>
        <taxon>Pseudonocardiales</taxon>
        <taxon>Pseudonocardiaceae</taxon>
        <taxon>Amycolatopsis</taxon>
    </lineage>
</organism>
<sequence length="233" mass="23997">MRSPAPECLAICTDGPISRRLWTAHRIVSMISGMAMQTPRNVTIPAIGVTIMAAALTVACSAKSSNAPAPQSIPTSSASPAPGTTSAAADATAKASTAEQALARWVGAVVSGDFVQACSVMADTGQAPPKTFTPEACAGQDKTMKAMRKVLDGLHTAFTPDNAANPPKVEVAGPAATGDSAKIAAEKISVEGKKLDDIVLSHSTGVKPGQTNITFGLQKVEEAWYVTKFDLDF</sequence>
<evidence type="ECO:0000313" key="3">
    <source>
        <dbReference type="Proteomes" id="UP000399805"/>
    </source>
</evidence>
<proteinExistence type="predicted"/>
<keyword evidence="3" id="KW-1185">Reference proteome</keyword>
<evidence type="ECO:0000313" key="2">
    <source>
        <dbReference type="EMBL" id="VVJ17558.1"/>
    </source>
</evidence>
<dbReference type="EMBL" id="CABVGP010000001">
    <property type="protein sequence ID" value="VVJ17558.1"/>
    <property type="molecule type" value="Genomic_DNA"/>
</dbReference>
<feature type="region of interest" description="Disordered" evidence="1">
    <location>
        <begin position="67"/>
        <end position="91"/>
    </location>
</feature>
<protein>
    <submittedName>
        <fullName evidence="2">Uncharacterized protein</fullName>
    </submittedName>
</protein>
<evidence type="ECO:0000256" key="1">
    <source>
        <dbReference type="SAM" id="MobiDB-lite"/>
    </source>
</evidence>
<accession>A0A6I8LMB8</accession>
<gene>
    <name evidence="2" type="ORF">AA23TX_02579</name>
</gene>
<dbReference type="AlphaFoldDB" id="A0A6I8LMB8"/>